<protein>
    <submittedName>
        <fullName evidence="2">Hemerythrin HHE cation binding domain-containing protein</fullName>
    </submittedName>
</protein>
<keyword evidence="3" id="KW-1185">Reference proteome</keyword>
<dbReference type="OrthoDB" id="5197650at2"/>
<accession>A0A1H6CV95</accession>
<dbReference type="Proteomes" id="UP000236723">
    <property type="component" value="Unassembled WGS sequence"/>
</dbReference>
<dbReference type="CDD" id="cd12108">
    <property type="entry name" value="Hr-like"/>
    <property type="match status" value="1"/>
</dbReference>
<sequence>MSDRTYRLDMRMMVAVHNAFRRDLERIARITARTDDDPRRVLRTAAGWEMFKTYLRVHHTSEDDALWPVMRQALADRPDGLALLEAMEAEHAAIDPLLNAVDTALTDRDHGPERLGDLTDALAVTLGEHLGHEESEGLPLIDATLTEQQWQHFGAVHRDRIGTAAPRYLPWVLDDANEEAAAAILARLPESIRTAYRDEWRSAYAGLDLWSAGNEPATA</sequence>
<dbReference type="AlphaFoldDB" id="A0A1H6CV95"/>
<dbReference type="RefSeq" id="WP_103940222.1">
    <property type="nucleotide sequence ID" value="NZ_FNVO01000011.1"/>
</dbReference>
<proteinExistence type="predicted"/>
<evidence type="ECO:0000259" key="1">
    <source>
        <dbReference type="Pfam" id="PF01814"/>
    </source>
</evidence>
<gene>
    <name evidence="2" type="ORF">SAMN04489712_111150</name>
</gene>
<dbReference type="EMBL" id="FNVO01000011">
    <property type="protein sequence ID" value="SEG76326.1"/>
    <property type="molecule type" value="Genomic_DNA"/>
</dbReference>
<dbReference type="InterPro" id="IPR012312">
    <property type="entry name" value="Hemerythrin-like"/>
</dbReference>
<dbReference type="Pfam" id="PF01814">
    <property type="entry name" value="Hemerythrin"/>
    <property type="match status" value="1"/>
</dbReference>
<feature type="domain" description="Hemerythrin-like" evidence="1">
    <location>
        <begin position="12"/>
        <end position="140"/>
    </location>
</feature>
<reference evidence="3" key="1">
    <citation type="submission" date="2016-10" db="EMBL/GenBank/DDBJ databases">
        <authorList>
            <person name="Varghese N."/>
            <person name="Submissions S."/>
        </authorList>
    </citation>
    <scope>NUCLEOTIDE SEQUENCE [LARGE SCALE GENOMIC DNA]</scope>
    <source>
        <strain evidence="3">DSM 43163</strain>
    </source>
</reference>
<evidence type="ECO:0000313" key="2">
    <source>
        <dbReference type="EMBL" id="SEG76326.1"/>
    </source>
</evidence>
<name>A0A1H6CV95_9ACTN</name>
<dbReference type="Gene3D" id="1.20.120.520">
    <property type="entry name" value="nmb1532 protein domain like"/>
    <property type="match status" value="1"/>
</dbReference>
<evidence type="ECO:0000313" key="3">
    <source>
        <dbReference type="Proteomes" id="UP000236723"/>
    </source>
</evidence>
<organism evidence="2 3">
    <name type="scientific">Thermomonospora echinospora</name>
    <dbReference type="NCBI Taxonomy" id="1992"/>
    <lineage>
        <taxon>Bacteria</taxon>
        <taxon>Bacillati</taxon>
        <taxon>Actinomycetota</taxon>
        <taxon>Actinomycetes</taxon>
        <taxon>Streptosporangiales</taxon>
        <taxon>Thermomonosporaceae</taxon>
        <taxon>Thermomonospora</taxon>
    </lineage>
</organism>